<protein>
    <recommendedName>
        <fullName evidence="10">Fungal lipase-like domain-containing protein</fullName>
    </recommendedName>
</protein>
<dbReference type="EMBL" id="BT070764">
    <property type="protein sequence ID" value="ACN40264.1"/>
    <property type="molecule type" value="mRNA"/>
</dbReference>
<evidence type="ECO:0000313" key="9">
    <source>
        <dbReference type="EMBL" id="ACN40264.1"/>
    </source>
</evidence>
<dbReference type="Gene3D" id="3.40.50.1820">
    <property type="entry name" value="alpha/beta hydrolase"/>
    <property type="match status" value="1"/>
</dbReference>
<dbReference type="GO" id="GO:0006629">
    <property type="term" value="P:lipid metabolic process"/>
    <property type="evidence" value="ECO:0007669"/>
    <property type="project" value="InterPro"/>
</dbReference>
<evidence type="ECO:0000256" key="3">
    <source>
        <dbReference type="ARBA" id="ARBA00022490"/>
    </source>
</evidence>
<evidence type="ECO:0008006" key="10">
    <source>
        <dbReference type="Google" id="ProtNLM"/>
    </source>
</evidence>
<feature type="domain" description="Fungal lipase-type" evidence="7">
    <location>
        <begin position="103"/>
        <end position="203"/>
    </location>
</feature>
<dbReference type="InterPro" id="IPR002921">
    <property type="entry name" value="Fungal_lipase-type"/>
</dbReference>
<feature type="transmembrane region" description="Helical" evidence="6">
    <location>
        <begin position="132"/>
        <end position="153"/>
    </location>
</feature>
<dbReference type="Pfam" id="PF18117">
    <property type="entry name" value="EDS1_EP"/>
    <property type="match status" value="1"/>
</dbReference>
<dbReference type="GO" id="GO:0006952">
    <property type="term" value="P:defense response"/>
    <property type="evidence" value="ECO:0007669"/>
    <property type="project" value="UniProtKB-KW"/>
</dbReference>
<evidence type="ECO:0000256" key="6">
    <source>
        <dbReference type="SAM" id="Phobius"/>
    </source>
</evidence>
<accession>C0PR24</accession>
<organism evidence="9">
    <name type="scientific">Picea sitchensis</name>
    <name type="common">Sitka spruce</name>
    <name type="synonym">Pinus sitchensis</name>
    <dbReference type="NCBI Taxonomy" id="3332"/>
    <lineage>
        <taxon>Eukaryota</taxon>
        <taxon>Viridiplantae</taxon>
        <taxon>Streptophyta</taxon>
        <taxon>Embryophyta</taxon>
        <taxon>Tracheophyta</taxon>
        <taxon>Spermatophyta</taxon>
        <taxon>Pinopsida</taxon>
        <taxon>Pinidae</taxon>
        <taxon>Conifers I</taxon>
        <taxon>Pinales</taxon>
        <taxon>Pinaceae</taxon>
        <taxon>Picea</taxon>
    </lineage>
</organism>
<keyword evidence="6" id="KW-0472">Membrane</keyword>
<sequence>MESDSLTSRFTIGQEIATFLVSCGLVPKVWEESLRASNVESFTVNESEDVAYVTFPSFQRLEDFIVNDNKCGEGNIQTDHGVFSGCLNGNDEKPALIHPGALTLFLHIMEKTDFQAKLQVYTDSKQKKLKPIIFVGHSLGGAVATLATLWVLGKRLRQSSPFCITFGCPLVGDERLVEAVGRENWGGNFCHVVSKHDIVPRMLLAPFESIANPFTTVFGYWQGKNVPDSLIQDASRTLLNHVLVSPSSPYRPFGTYMFCSSNGAACIENAQTVLEMLHLTMQSQHTSFEEIAQACILEHIRYDSVLEEGRQNSIRGIRIAKSNSESSYEIGISSQLEAIGVGAQNDHAQSALLKAGELENEYNENVETLAIKLSVRQSSMAELEWYKERCEKEDGSTYYDSFKKQDMKDIHANLVKVKLAEFWDEIMEKWGGHELPSDFQSQNKWINAGNTYRRLVEPLDIAHYYLTTKTNKSYFSDGRPNRHKVLQEWMEAKEKTRSSRRQRTRTKPASLTENSCFWASVEEAVKDLNNLNNGQIQKLQSLEKFERDVTTMVNALSIASDVFLEGSSFMMWWEDWKEYNQKQSPGWRSSLYEIMENESWKG</sequence>
<reference evidence="9" key="1">
    <citation type="submission" date="2009-02" db="EMBL/GenBank/DDBJ databases">
        <title>Full length sequence-verified cDNA sequences from Sitka spruce (Picea sitchensis).</title>
        <authorList>
            <person name="Reid K.E."/>
            <person name="Liao N."/>
            <person name="Ralph S."/>
            <person name="Kolosova N."/>
            <person name="Oddy C."/>
            <person name="Moore R."/>
            <person name="Mayo M."/>
            <person name="Wagner S."/>
            <person name="King J."/>
            <person name="Yanchuk A."/>
            <person name="Holt R."/>
            <person name="Jones S."/>
            <person name="Marra M."/>
            <person name="Ritland C.E."/>
            <person name="Ritland K."/>
            <person name="Bohlmann J."/>
        </authorList>
    </citation>
    <scope>NUCLEOTIDE SEQUENCE</scope>
    <source>
        <tissue evidence="9">Green portion of the leader tissue</tissue>
    </source>
</reference>
<evidence type="ECO:0000259" key="8">
    <source>
        <dbReference type="Pfam" id="PF18117"/>
    </source>
</evidence>
<dbReference type="InterPro" id="IPR029058">
    <property type="entry name" value="AB_hydrolase_fold"/>
</dbReference>
<comment type="subcellular location">
    <subcellularLocation>
        <location evidence="2">Cytoplasm</location>
    </subcellularLocation>
    <subcellularLocation>
        <location evidence="1">Nucleus</location>
    </subcellularLocation>
</comment>
<evidence type="ECO:0000259" key="7">
    <source>
        <dbReference type="Pfam" id="PF01764"/>
    </source>
</evidence>
<dbReference type="GO" id="GO:0005737">
    <property type="term" value="C:cytoplasm"/>
    <property type="evidence" value="ECO:0007669"/>
    <property type="project" value="UniProtKB-SubCell"/>
</dbReference>
<dbReference type="Pfam" id="PF01764">
    <property type="entry name" value="Lipase_3"/>
    <property type="match status" value="1"/>
</dbReference>
<evidence type="ECO:0000256" key="4">
    <source>
        <dbReference type="ARBA" id="ARBA00022821"/>
    </source>
</evidence>
<dbReference type="AlphaFoldDB" id="C0PR24"/>
<name>C0PR24_PICSI</name>
<dbReference type="SUPFAM" id="SSF53474">
    <property type="entry name" value="alpha/beta-Hydrolases"/>
    <property type="match status" value="1"/>
</dbReference>
<dbReference type="InterPro" id="IPR041266">
    <property type="entry name" value="EDS1_EP"/>
</dbReference>
<evidence type="ECO:0000256" key="2">
    <source>
        <dbReference type="ARBA" id="ARBA00004496"/>
    </source>
</evidence>
<feature type="domain" description="EDS1 EP" evidence="8">
    <location>
        <begin position="381"/>
        <end position="583"/>
    </location>
</feature>
<evidence type="ECO:0000256" key="1">
    <source>
        <dbReference type="ARBA" id="ARBA00004123"/>
    </source>
</evidence>
<keyword evidence="3" id="KW-0963">Cytoplasm</keyword>
<dbReference type="PANTHER" id="PTHR47413">
    <property type="entry name" value="LIPASE-LIKE PAD4"/>
    <property type="match status" value="1"/>
</dbReference>
<keyword evidence="6" id="KW-1133">Transmembrane helix</keyword>
<dbReference type="GO" id="GO:0005634">
    <property type="term" value="C:nucleus"/>
    <property type="evidence" value="ECO:0007669"/>
    <property type="project" value="UniProtKB-SubCell"/>
</dbReference>
<evidence type="ECO:0000256" key="5">
    <source>
        <dbReference type="ARBA" id="ARBA00023242"/>
    </source>
</evidence>
<dbReference type="CDD" id="cd00519">
    <property type="entry name" value="Lipase_3"/>
    <property type="match status" value="1"/>
</dbReference>
<proteinExistence type="evidence at transcript level"/>
<dbReference type="PANTHER" id="PTHR47413:SF2">
    <property type="entry name" value="LIPASE-LIKE PAD4"/>
    <property type="match status" value="1"/>
</dbReference>
<keyword evidence="4" id="KW-0611">Plant defense</keyword>
<keyword evidence="5" id="KW-0539">Nucleus</keyword>
<keyword evidence="6" id="KW-0812">Transmembrane</keyword>